<dbReference type="AlphaFoldDB" id="A0A402AJK1"/>
<gene>
    <name evidence="1" type="ORF">KDK_31580</name>
</gene>
<evidence type="ECO:0008006" key="3">
    <source>
        <dbReference type="Google" id="ProtNLM"/>
    </source>
</evidence>
<protein>
    <recommendedName>
        <fullName evidence="3">GGDEF domain-containing protein</fullName>
    </recommendedName>
</protein>
<comment type="caution">
    <text evidence="1">The sequence shown here is derived from an EMBL/GenBank/DDBJ whole genome shotgun (WGS) entry which is preliminary data.</text>
</comment>
<name>A0A402AJK1_9CHLR</name>
<dbReference type="RefSeq" id="WP_126551244.1">
    <property type="nucleotide sequence ID" value="NZ_BIFS01000001.1"/>
</dbReference>
<dbReference type="Proteomes" id="UP000287188">
    <property type="component" value="Unassembled WGS sequence"/>
</dbReference>
<dbReference type="Gene3D" id="3.30.70.2880">
    <property type="match status" value="1"/>
</dbReference>
<reference evidence="2" key="1">
    <citation type="submission" date="2018-12" db="EMBL/GenBank/DDBJ databases">
        <title>Tengunoibacter tsumagoiensis gen. nov., sp. nov., Dictyobacter kobayashii sp. nov., D. alpinus sp. nov., and D. joshuensis sp. nov. and description of Dictyobacteraceae fam. nov. within the order Ktedonobacterales isolated from Tengu-no-mugimeshi.</title>
        <authorList>
            <person name="Wang C.M."/>
            <person name="Zheng Y."/>
            <person name="Sakai Y."/>
            <person name="Toyoda A."/>
            <person name="Minakuchi Y."/>
            <person name="Abe K."/>
            <person name="Yokota A."/>
            <person name="Yabe S."/>
        </authorList>
    </citation>
    <scope>NUCLEOTIDE SEQUENCE [LARGE SCALE GENOMIC DNA]</scope>
    <source>
        <strain evidence="2">Uno11</strain>
    </source>
</reference>
<accession>A0A402AJK1</accession>
<evidence type="ECO:0000313" key="1">
    <source>
        <dbReference type="EMBL" id="GCE19358.1"/>
    </source>
</evidence>
<evidence type="ECO:0000313" key="2">
    <source>
        <dbReference type="Proteomes" id="UP000287188"/>
    </source>
</evidence>
<dbReference type="InterPro" id="IPR038367">
    <property type="entry name" value="PelD_GGDEF_sf"/>
</dbReference>
<proteinExistence type="predicted"/>
<keyword evidence="2" id="KW-1185">Reference proteome</keyword>
<organism evidence="1 2">
    <name type="scientific">Dictyobacter kobayashii</name>
    <dbReference type="NCBI Taxonomy" id="2014872"/>
    <lineage>
        <taxon>Bacteria</taxon>
        <taxon>Bacillati</taxon>
        <taxon>Chloroflexota</taxon>
        <taxon>Ktedonobacteria</taxon>
        <taxon>Ktedonobacterales</taxon>
        <taxon>Dictyobacteraceae</taxon>
        <taxon>Dictyobacter</taxon>
    </lineage>
</organism>
<dbReference type="EMBL" id="BIFS01000001">
    <property type="protein sequence ID" value="GCE19358.1"/>
    <property type="molecule type" value="Genomic_DNA"/>
</dbReference>
<sequence>MVEMISEVELAYIQNNGTALIYIQVEYQAQLALRYVAQRIRSNIRQSDSIILLEATHACIILLPMTPFEGAQAVVQRISALLSHLRYDIQIIYGEAAQSLYNVFEMNGVWHGQL</sequence>